<comment type="similarity">
    <text evidence="3">Belongs to the glycosyl hydrolase family 6.</text>
</comment>
<dbReference type="AlphaFoldDB" id="A0A9P6EHQ3"/>
<dbReference type="Pfam" id="PF01341">
    <property type="entry name" value="Glyco_hydro_6"/>
    <property type="match status" value="1"/>
</dbReference>
<dbReference type="GO" id="GO:0004553">
    <property type="term" value="F:hydrolase activity, hydrolyzing O-glycosyl compounds"/>
    <property type="evidence" value="ECO:0007669"/>
    <property type="project" value="InterPro"/>
</dbReference>
<evidence type="ECO:0000256" key="2">
    <source>
        <dbReference type="PIRSR" id="PIRSR001100-2"/>
    </source>
</evidence>
<dbReference type="EC" id="3.2.1.-" evidence="3"/>
<dbReference type="Gene3D" id="3.20.20.40">
    <property type="entry name" value="1, 4-beta cellobiohydrolase"/>
    <property type="match status" value="1"/>
</dbReference>
<feature type="chain" id="PRO_5040544759" description="Glucanase" evidence="3">
    <location>
        <begin position="26"/>
        <end position="409"/>
    </location>
</feature>
<keyword evidence="3" id="KW-0136">Cellulose degradation</keyword>
<keyword evidence="3" id="KW-0624">Polysaccharide degradation</keyword>
<evidence type="ECO:0000256" key="3">
    <source>
        <dbReference type="RuleBase" id="RU361186"/>
    </source>
</evidence>
<keyword evidence="3" id="KW-0732">Signal</keyword>
<dbReference type="Proteomes" id="UP000807306">
    <property type="component" value="Unassembled WGS sequence"/>
</dbReference>
<reference evidence="4" key="1">
    <citation type="submission" date="2020-11" db="EMBL/GenBank/DDBJ databases">
        <authorList>
            <consortium name="DOE Joint Genome Institute"/>
            <person name="Ahrendt S."/>
            <person name="Riley R."/>
            <person name="Andreopoulos W."/>
            <person name="Labutti K."/>
            <person name="Pangilinan J."/>
            <person name="Ruiz-Duenas F.J."/>
            <person name="Barrasa J.M."/>
            <person name="Sanchez-Garcia M."/>
            <person name="Camarero S."/>
            <person name="Miyauchi S."/>
            <person name="Serrano A."/>
            <person name="Linde D."/>
            <person name="Babiker R."/>
            <person name="Drula E."/>
            <person name="Ayuso-Fernandez I."/>
            <person name="Pacheco R."/>
            <person name="Padilla G."/>
            <person name="Ferreira P."/>
            <person name="Barriuso J."/>
            <person name="Kellner H."/>
            <person name="Castanera R."/>
            <person name="Alfaro M."/>
            <person name="Ramirez L."/>
            <person name="Pisabarro A.G."/>
            <person name="Kuo A."/>
            <person name="Tritt A."/>
            <person name="Lipzen A."/>
            <person name="He G."/>
            <person name="Yan M."/>
            <person name="Ng V."/>
            <person name="Cullen D."/>
            <person name="Martin F."/>
            <person name="Rosso M.-N."/>
            <person name="Henrissat B."/>
            <person name="Hibbett D."/>
            <person name="Martinez A.T."/>
            <person name="Grigoriev I.V."/>
        </authorList>
    </citation>
    <scope>NUCLEOTIDE SEQUENCE</scope>
    <source>
        <strain evidence="4">CBS 506.95</strain>
    </source>
</reference>
<feature type="binding site" evidence="2">
    <location>
        <position position="358"/>
    </location>
    <ligand>
        <name>substrate</name>
    </ligand>
</feature>
<dbReference type="EMBL" id="MU157843">
    <property type="protein sequence ID" value="KAF9529868.1"/>
    <property type="molecule type" value="Genomic_DNA"/>
</dbReference>
<dbReference type="InterPro" id="IPR036434">
    <property type="entry name" value="Beta_cellobiohydrolase_sf"/>
</dbReference>
<feature type="binding site" evidence="2">
    <location>
        <position position="105"/>
    </location>
    <ligand>
        <name>substrate</name>
    </ligand>
</feature>
<feature type="signal peptide" evidence="3">
    <location>
        <begin position="1"/>
        <end position="25"/>
    </location>
</feature>
<dbReference type="PANTHER" id="PTHR34876">
    <property type="match status" value="1"/>
</dbReference>
<name>A0A9P6EHQ3_9AGAR</name>
<dbReference type="OrthoDB" id="64893at2759"/>
<keyword evidence="3" id="KW-0378">Hydrolase</keyword>
<gene>
    <name evidence="4" type="ORF">CPB83DRAFT_905710</name>
</gene>
<feature type="binding site" evidence="2">
    <location>
        <position position="103"/>
    </location>
    <ligand>
        <name>substrate</name>
    </ligand>
</feature>
<proteinExistence type="inferred from homology"/>
<dbReference type="GO" id="GO:0030245">
    <property type="term" value="P:cellulose catabolic process"/>
    <property type="evidence" value="ECO:0007669"/>
    <property type="project" value="UniProtKB-KW"/>
</dbReference>
<evidence type="ECO:0000313" key="5">
    <source>
        <dbReference type="Proteomes" id="UP000807306"/>
    </source>
</evidence>
<dbReference type="PANTHER" id="PTHR34876:SF2">
    <property type="entry name" value="GLUCANASE"/>
    <property type="match status" value="1"/>
</dbReference>
<evidence type="ECO:0000313" key="4">
    <source>
        <dbReference type="EMBL" id="KAF9529868.1"/>
    </source>
</evidence>
<evidence type="ECO:0000256" key="1">
    <source>
        <dbReference type="PIRSR" id="PIRSR001100-1"/>
    </source>
</evidence>
<feature type="active site" description="Proton acceptor" evidence="1">
    <location>
        <position position="364"/>
    </location>
</feature>
<keyword evidence="3" id="KW-0119">Carbohydrate metabolism</keyword>
<protein>
    <recommendedName>
        <fullName evidence="3">Glucanase</fullName>
        <ecNumber evidence="3">3.2.1.-</ecNumber>
    </recommendedName>
</protein>
<dbReference type="SUPFAM" id="SSF51989">
    <property type="entry name" value="Glycosyl hydrolases family 6, cellulases"/>
    <property type="match status" value="1"/>
</dbReference>
<dbReference type="PIRSF" id="PIRSF001100">
    <property type="entry name" value="Beta_cellobiohydrolase"/>
    <property type="match status" value="1"/>
</dbReference>
<dbReference type="PRINTS" id="PR00733">
    <property type="entry name" value="GLHYDRLASE6"/>
</dbReference>
<keyword evidence="3" id="KW-0326">Glycosidase</keyword>
<keyword evidence="5" id="KW-1185">Reference proteome</keyword>
<organism evidence="4 5">
    <name type="scientific">Crepidotus variabilis</name>
    <dbReference type="NCBI Taxonomy" id="179855"/>
    <lineage>
        <taxon>Eukaryota</taxon>
        <taxon>Fungi</taxon>
        <taxon>Dikarya</taxon>
        <taxon>Basidiomycota</taxon>
        <taxon>Agaricomycotina</taxon>
        <taxon>Agaricomycetes</taxon>
        <taxon>Agaricomycetidae</taxon>
        <taxon>Agaricales</taxon>
        <taxon>Agaricineae</taxon>
        <taxon>Crepidotaceae</taxon>
        <taxon>Crepidotus</taxon>
    </lineage>
</organism>
<accession>A0A9P6EHQ3</accession>
<dbReference type="InterPro" id="IPR016288">
    <property type="entry name" value="Beta_cellobiohydrolase"/>
</dbReference>
<sequence length="409" mass="44186">MSISLNIAQRVFFFVLLLCGKQIEGAISSKNPGVYTSVSDGYKATTACPSAVVLPTTSNPFGTRTLVVDSDYAVGVKKAADRIVDANLKQKASKVADIGTFVWLDSISTVSDLQKHLNEVTCDQILGIVLNMLPGKNCASERRRHPEELTLQEYNIKYVDQIVKIVKANPNVAVAVILEPETLPNIVNNSSVPACAKAKTAYENGIPYALHQLNLPNVVQYLDAGSGMLLGWTDHLVPTASFLSSILNLGGKPQNLRGIATNVASYEAWNKSPGEWTPADDLVYPNKALNEKLYVQILGKELQKVGFPAHGIVDTSRSGVQGLRSSWLDYCNVNGAGFGFRPTANTGDEMVDAFVWVKHGGMSDGTSDRNSPNYDTLCGLSDASQPSPEAGSWSQEYFEMLVINAVPTL</sequence>
<comment type="caution">
    <text evidence="4">The sequence shown here is derived from an EMBL/GenBank/DDBJ whole genome shotgun (WGS) entry which is preliminary data.</text>
</comment>